<name>A0A922SF39_SPOEX</name>
<proteinExistence type="predicted"/>
<evidence type="ECO:0000313" key="2">
    <source>
        <dbReference type="Proteomes" id="UP000814243"/>
    </source>
</evidence>
<dbReference type="AlphaFoldDB" id="A0A922SF39"/>
<gene>
    <name evidence="1" type="ORF">HF086_017650</name>
</gene>
<evidence type="ECO:0000313" key="1">
    <source>
        <dbReference type="EMBL" id="KAH9635401.1"/>
    </source>
</evidence>
<dbReference type="EMBL" id="JACEFF010000559">
    <property type="protein sequence ID" value="KAH9635401.1"/>
    <property type="molecule type" value="Genomic_DNA"/>
</dbReference>
<dbReference type="Proteomes" id="UP000814243">
    <property type="component" value="Unassembled WGS sequence"/>
</dbReference>
<organism evidence="1 2">
    <name type="scientific">Spodoptera exigua</name>
    <name type="common">Beet armyworm</name>
    <name type="synonym">Noctua fulgens</name>
    <dbReference type="NCBI Taxonomy" id="7107"/>
    <lineage>
        <taxon>Eukaryota</taxon>
        <taxon>Metazoa</taxon>
        <taxon>Ecdysozoa</taxon>
        <taxon>Arthropoda</taxon>
        <taxon>Hexapoda</taxon>
        <taxon>Insecta</taxon>
        <taxon>Pterygota</taxon>
        <taxon>Neoptera</taxon>
        <taxon>Endopterygota</taxon>
        <taxon>Lepidoptera</taxon>
        <taxon>Glossata</taxon>
        <taxon>Ditrysia</taxon>
        <taxon>Noctuoidea</taxon>
        <taxon>Noctuidae</taxon>
        <taxon>Amphipyrinae</taxon>
        <taxon>Spodoptera</taxon>
    </lineage>
</organism>
<sequence length="82" mass="9336">MNLPQTLVLPKSGPSMHGLKRRYRPGMKLKVECISRHSLPAANLSFFINNDAFMVVYHRIGELGLISTRSSFEHLFHKANDL</sequence>
<comment type="caution">
    <text evidence="1">The sequence shown here is derived from an EMBL/GenBank/DDBJ whole genome shotgun (WGS) entry which is preliminary data.</text>
</comment>
<protein>
    <submittedName>
        <fullName evidence="1">Uncharacterized protein</fullName>
    </submittedName>
</protein>
<reference evidence="1" key="1">
    <citation type="journal article" date="2021" name="G3 (Bethesda)">
        <title>Genome and transcriptome analysis of the beet armyworm Spodoptera exigua reveals targets for pest control. .</title>
        <authorList>
            <person name="Simon S."/>
            <person name="Breeschoten T."/>
            <person name="Jansen H.J."/>
            <person name="Dirks R.P."/>
            <person name="Schranz M.E."/>
            <person name="Ros V.I.D."/>
        </authorList>
    </citation>
    <scope>NUCLEOTIDE SEQUENCE</scope>
    <source>
        <strain evidence="1">TB_SE_WUR_2020</strain>
    </source>
</reference>
<accession>A0A922SF39</accession>